<gene>
    <name evidence="1" type="ORF">SAMN05444266_101190</name>
</gene>
<accession>A0A1M6VG84</accession>
<dbReference type="AlphaFoldDB" id="A0A1M6VG84"/>
<reference evidence="1 2" key="1">
    <citation type="submission" date="2016-11" db="EMBL/GenBank/DDBJ databases">
        <authorList>
            <person name="Jaros S."/>
            <person name="Januszkiewicz K."/>
            <person name="Wedrychowicz H."/>
        </authorList>
    </citation>
    <scope>NUCLEOTIDE SEQUENCE [LARGE SCALE GENOMIC DNA]</scope>
    <source>
        <strain evidence="1 2">DSM 27406</strain>
    </source>
</reference>
<evidence type="ECO:0000313" key="1">
    <source>
        <dbReference type="EMBL" id="SHK80365.1"/>
    </source>
</evidence>
<evidence type="ECO:0000313" key="2">
    <source>
        <dbReference type="Proteomes" id="UP000184420"/>
    </source>
</evidence>
<keyword evidence="2" id="KW-1185">Reference proteome</keyword>
<proteinExistence type="predicted"/>
<organism evidence="1 2">
    <name type="scientific">Chitinophaga jiangningensis</name>
    <dbReference type="NCBI Taxonomy" id="1419482"/>
    <lineage>
        <taxon>Bacteria</taxon>
        <taxon>Pseudomonadati</taxon>
        <taxon>Bacteroidota</taxon>
        <taxon>Chitinophagia</taxon>
        <taxon>Chitinophagales</taxon>
        <taxon>Chitinophagaceae</taxon>
        <taxon>Chitinophaga</taxon>
    </lineage>
</organism>
<name>A0A1M6VG84_9BACT</name>
<dbReference type="Proteomes" id="UP000184420">
    <property type="component" value="Unassembled WGS sequence"/>
</dbReference>
<dbReference type="EMBL" id="FRBL01000001">
    <property type="protein sequence ID" value="SHK80365.1"/>
    <property type="molecule type" value="Genomic_DNA"/>
</dbReference>
<protein>
    <submittedName>
        <fullName evidence="1">Uncharacterized protein</fullName>
    </submittedName>
</protein>
<sequence length="391" mass="43509">MVSCLLTCIATYAQKTITIAEAAQTVPAGKKWVIPIHRKVLVGVPGSTLQSGTLCNATLLTKNASIGMIGSGPNPYSPLHIYKINISTLEPSAFSGNNVISVTPESFTWKSFEDNSVTTLTENLVFYQNEIVHARECMRGIQAFEYALTPADLKQLNINQKKAVVPANKKEETPEQRKVRETKAAVDAGKSVEDWYLSNKPTLLADTNSRAEEALKEALRNIIGQKKNQLHFFEKHKTVIMFFDTTGHISSIYSDNMDTGKLSVPWQQYFSASMPGEVTINKTNRKVPFTQTIYIQIGQKSGDANGRVKLIRNKDKSYSTDIIPNANMDSTYKARLKAYAAGRLMDMKPGTLNNADISGHFETYTVHFRYALDLPPVKTLTIYTIDNIQLN</sequence>